<dbReference type="InterPro" id="IPR039373">
    <property type="entry name" value="Peptidase_M28B"/>
</dbReference>
<dbReference type="EMBL" id="JBHSKX010000004">
    <property type="protein sequence ID" value="MFC5368994.1"/>
    <property type="molecule type" value="Genomic_DNA"/>
</dbReference>
<keyword evidence="4" id="KW-1185">Reference proteome</keyword>
<sequence length="581" mass="63083">MFEAIDRETGSELIDRIDRERLVAHVDELADLTRHSGSEAERTAADYVAARLREYGVDVEDGEYEAYISDPDDAAMTVSGANEWQVPDDEIITVSFGGETPPAGVHGEVVFVPDVTDAALATAELEGRIAFTTGLPTPGPVERLAEAGARAAVFESPTEGHCHEMIVTPIWGTPGVDDAEHIPALPVVEISQSAGSRLRTHLDRDRVTATVETEVTTRRATLPCPVGRIEGRASDRYYVIGNHVDSWHEGVTDNATAVAATLELARVFADREEPPRRGLLFGFWTAHSFGRYAGSTRFVDDHFGDLRANGLAYIHLDLNGLRGATRLWYQHMAAIEDEHRDALATVPDLSLPDETGESSVLGDDRPGRNSDQSFWGAGLVSLLSGARLTPETPEGGPVGGGWWWHTPADTRDKVDPAVLHEETKLYAALAARICESPVAPFDHAKSAAAVGDALDELRFEHPAFDDLRRQAGELERLVTEANSIVDDAGDPTVVDAFEDLQVELGNRLVPALYKARPDHRHDSALPQGRLPGIASVGDPDDYAGRDRLFAETSLRRETNRVGELLRESASATEAFLDAFGA</sequence>
<comment type="caution">
    <text evidence="3">The sequence shown here is derived from an EMBL/GenBank/DDBJ whole genome shotgun (WGS) entry which is preliminary data.</text>
</comment>
<evidence type="ECO:0000256" key="1">
    <source>
        <dbReference type="SAM" id="MobiDB-lite"/>
    </source>
</evidence>
<dbReference type="Proteomes" id="UP001596201">
    <property type="component" value="Unassembled WGS sequence"/>
</dbReference>
<proteinExistence type="predicted"/>
<dbReference type="Gene3D" id="3.40.630.10">
    <property type="entry name" value="Zn peptidases"/>
    <property type="match status" value="1"/>
</dbReference>
<gene>
    <name evidence="3" type="ORF">ACFPJ5_18870</name>
</gene>
<protein>
    <submittedName>
        <fullName evidence="3">M28 family peptidase</fullName>
    </submittedName>
</protein>
<organism evidence="3 4">
    <name type="scientific">Salinirubrum litoreum</name>
    <dbReference type="NCBI Taxonomy" id="1126234"/>
    <lineage>
        <taxon>Archaea</taxon>
        <taxon>Methanobacteriati</taxon>
        <taxon>Methanobacteriota</taxon>
        <taxon>Stenosarchaea group</taxon>
        <taxon>Halobacteria</taxon>
        <taxon>Halobacteriales</taxon>
        <taxon>Haloferacaceae</taxon>
        <taxon>Salinirubrum</taxon>
    </lineage>
</organism>
<name>A0ABD5RG69_9EURY</name>
<dbReference type="RefSeq" id="WP_227231051.1">
    <property type="nucleotide sequence ID" value="NZ_JAJCVJ010000003.1"/>
</dbReference>
<dbReference type="SUPFAM" id="SSF53187">
    <property type="entry name" value="Zn-dependent exopeptidases"/>
    <property type="match status" value="1"/>
</dbReference>
<evidence type="ECO:0000259" key="2">
    <source>
        <dbReference type="Pfam" id="PF04389"/>
    </source>
</evidence>
<accession>A0ABD5RG69</accession>
<dbReference type="AlphaFoldDB" id="A0ABD5RG69"/>
<feature type="region of interest" description="Disordered" evidence="1">
    <location>
        <begin position="347"/>
        <end position="368"/>
    </location>
</feature>
<dbReference type="Pfam" id="PF04389">
    <property type="entry name" value="Peptidase_M28"/>
    <property type="match status" value="1"/>
</dbReference>
<dbReference type="Gene3D" id="3.50.30.30">
    <property type="match status" value="1"/>
</dbReference>
<evidence type="ECO:0000313" key="3">
    <source>
        <dbReference type="EMBL" id="MFC5368994.1"/>
    </source>
</evidence>
<feature type="domain" description="Peptidase M28" evidence="2">
    <location>
        <begin position="226"/>
        <end position="428"/>
    </location>
</feature>
<dbReference type="PANTHER" id="PTHR10404">
    <property type="entry name" value="N-ACETYLATED-ALPHA-LINKED ACIDIC DIPEPTIDASE"/>
    <property type="match status" value="1"/>
</dbReference>
<evidence type="ECO:0000313" key="4">
    <source>
        <dbReference type="Proteomes" id="UP001596201"/>
    </source>
</evidence>
<reference evidence="3 4" key="1">
    <citation type="journal article" date="2019" name="Int. J. Syst. Evol. Microbiol.">
        <title>The Global Catalogue of Microorganisms (GCM) 10K type strain sequencing project: providing services to taxonomists for standard genome sequencing and annotation.</title>
        <authorList>
            <consortium name="The Broad Institute Genomics Platform"/>
            <consortium name="The Broad Institute Genome Sequencing Center for Infectious Disease"/>
            <person name="Wu L."/>
            <person name="Ma J."/>
        </authorList>
    </citation>
    <scope>NUCLEOTIDE SEQUENCE [LARGE SCALE GENOMIC DNA]</scope>
    <source>
        <strain evidence="3 4">CGMCC 1.12237</strain>
    </source>
</reference>
<dbReference type="PANTHER" id="PTHR10404:SF46">
    <property type="entry name" value="VACUOLAR PROTEIN SORTING-ASSOCIATED PROTEIN 70"/>
    <property type="match status" value="1"/>
</dbReference>
<dbReference type="InterPro" id="IPR007484">
    <property type="entry name" value="Peptidase_M28"/>
</dbReference>